<evidence type="ECO:0000313" key="3">
    <source>
        <dbReference type="Proteomes" id="UP000612899"/>
    </source>
</evidence>
<protein>
    <submittedName>
        <fullName evidence="2">Uncharacterized protein</fullName>
    </submittedName>
</protein>
<keyword evidence="1" id="KW-0812">Transmembrane</keyword>
<feature type="transmembrane region" description="Helical" evidence="1">
    <location>
        <begin position="381"/>
        <end position="401"/>
    </location>
</feature>
<keyword evidence="1" id="KW-0472">Membrane</keyword>
<organism evidence="2 3">
    <name type="scientific">Rhizocola hellebori</name>
    <dbReference type="NCBI Taxonomy" id="1392758"/>
    <lineage>
        <taxon>Bacteria</taxon>
        <taxon>Bacillati</taxon>
        <taxon>Actinomycetota</taxon>
        <taxon>Actinomycetes</taxon>
        <taxon>Micromonosporales</taxon>
        <taxon>Micromonosporaceae</taxon>
        <taxon>Rhizocola</taxon>
    </lineage>
</organism>
<evidence type="ECO:0000313" key="2">
    <source>
        <dbReference type="EMBL" id="GIH05773.1"/>
    </source>
</evidence>
<dbReference type="EMBL" id="BONY01000021">
    <property type="protein sequence ID" value="GIH05773.1"/>
    <property type="molecule type" value="Genomic_DNA"/>
</dbReference>
<feature type="transmembrane region" description="Helical" evidence="1">
    <location>
        <begin position="285"/>
        <end position="306"/>
    </location>
</feature>
<name>A0A8J3VHC5_9ACTN</name>
<keyword evidence="1" id="KW-1133">Transmembrane helix</keyword>
<feature type="transmembrane region" description="Helical" evidence="1">
    <location>
        <begin position="54"/>
        <end position="72"/>
    </location>
</feature>
<accession>A0A8J3VHC5</accession>
<feature type="transmembrane region" description="Helical" evidence="1">
    <location>
        <begin position="116"/>
        <end position="148"/>
    </location>
</feature>
<gene>
    <name evidence="2" type="ORF">Rhe02_38400</name>
</gene>
<dbReference type="AlphaFoldDB" id="A0A8J3VHC5"/>
<feature type="transmembrane region" description="Helical" evidence="1">
    <location>
        <begin position="182"/>
        <end position="202"/>
    </location>
</feature>
<proteinExistence type="predicted"/>
<reference evidence="2" key="1">
    <citation type="submission" date="2021-01" db="EMBL/GenBank/DDBJ databases">
        <title>Whole genome shotgun sequence of Rhizocola hellebori NBRC 109834.</title>
        <authorList>
            <person name="Komaki H."/>
            <person name="Tamura T."/>
        </authorList>
    </citation>
    <scope>NUCLEOTIDE SEQUENCE</scope>
    <source>
        <strain evidence="2">NBRC 109834</strain>
    </source>
</reference>
<sequence length="510" mass="55346">MKGVSLPPVTTDFAVATPAAPQAAKASSLGRRVRNGLEALFPIAPRRALSRRDIWLGIAVVVVAAAVCLLRVTGTGALQSIWQEDGNDLLTAAYYRTGAKTIFDPMNGYYLLGSRWFGVLAAFFPVSWAAAVLSISSALVLGLMVLLVYIATGAHLSSKLARFMVTVPLLIAPVAENNHNEVYARPVCLHLFALYMVFWVLLWAPEKRISKIVAVAAVGLTAASTILTIVFIPLALLRVFVRRDRTGMALLGVLVVFAAANLVLMQNGTVAARGGVMYPEPMVALLDYVVWGLPTSMLGYSATSGLGAFHFPTAWDADLWGTVKPHLPLIVLSWVMVLGIVGLAAIRRFTRPSWPLAAAALTHSVAMLCMMVMAQGNELRYLIPVELLLFAGLVALLLPIAKGRSFARANAPLIAFAVFLAVIGAINFRWDDTYRGHAPRWTDQVHKAAVVCKTRPEVREVLVRSAPEPWGSVIHVPCHRLTEVRPWDCVEPRCVPINGMGLPDAIERRP</sequence>
<feature type="transmembrane region" description="Helical" evidence="1">
    <location>
        <begin position="247"/>
        <end position="264"/>
    </location>
</feature>
<feature type="transmembrane region" description="Helical" evidence="1">
    <location>
        <begin position="413"/>
        <end position="430"/>
    </location>
</feature>
<feature type="transmembrane region" description="Helical" evidence="1">
    <location>
        <begin position="326"/>
        <end position="346"/>
    </location>
</feature>
<dbReference type="Proteomes" id="UP000612899">
    <property type="component" value="Unassembled WGS sequence"/>
</dbReference>
<comment type="caution">
    <text evidence="2">The sequence shown here is derived from an EMBL/GenBank/DDBJ whole genome shotgun (WGS) entry which is preliminary data.</text>
</comment>
<keyword evidence="3" id="KW-1185">Reference proteome</keyword>
<feature type="transmembrane region" description="Helical" evidence="1">
    <location>
        <begin position="214"/>
        <end position="241"/>
    </location>
</feature>
<evidence type="ECO:0000256" key="1">
    <source>
        <dbReference type="SAM" id="Phobius"/>
    </source>
</evidence>